<dbReference type="KEGG" id="tnr:Thena_0613"/>
<dbReference type="eggNOG" id="COG4401">
    <property type="taxonomic scope" value="Bacteria"/>
</dbReference>
<comment type="catalytic activity">
    <reaction evidence="2">
        <text>chorismate = prephenate</text>
        <dbReference type="Rhea" id="RHEA:13897"/>
        <dbReference type="ChEBI" id="CHEBI:29748"/>
        <dbReference type="ChEBI" id="CHEBI:29934"/>
        <dbReference type="EC" id="5.4.99.5"/>
    </reaction>
</comment>
<dbReference type="GO" id="GO:0008652">
    <property type="term" value="P:amino acid biosynthetic process"/>
    <property type="evidence" value="ECO:0007669"/>
    <property type="project" value="UniProtKB-UniRule"/>
</dbReference>
<dbReference type="InterPro" id="IPR008243">
    <property type="entry name" value="Chorismate_mutase_AroH"/>
</dbReference>
<dbReference type="AlphaFoldDB" id="M1E6Z4"/>
<evidence type="ECO:0000313" key="4">
    <source>
        <dbReference type="Proteomes" id="UP000011765"/>
    </source>
</evidence>
<organism evidence="3 4">
    <name type="scientific">Thermodesulfobium narugense DSM 14796</name>
    <dbReference type="NCBI Taxonomy" id="747365"/>
    <lineage>
        <taxon>Bacteria</taxon>
        <taxon>Pseudomonadati</taxon>
        <taxon>Thermodesulfobiota</taxon>
        <taxon>Thermodesulfobiia</taxon>
        <taxon>Thermodesulfobiales</taxon>
        <taxon>Thermodesulfobiaceae</taxon>
        <taxon>Thermodesulfobium</taxon>
    </lineage>
</organism>
<protein>
    <recommendedName>
        <fullName evidence="1 2">chorismate mutase</fullName>
        <ecNumber evidence="1 2">5.4.99.5</ecNumber>
    </recommendedName>
</protein>
<dbReference type="EMBL" id="CP002690">
    <property type="protein sequence ID" value="AEE14250.1"/>
    <property type="molecule type" value="Genomic_DNA"/>
</dbReference>
<keyword evidence="4" id="KW-1185">Reference proteome</keyword>
<dbReference type="NCBIfam" id="TIGR01796">
    <property type="entry name" value="CM_mono_aroH"/>
    <property type="match status" value="1"/>
</dbReference>
<dbReference type="SUPFAM" id="SSF55298">
    <property type="entry name" value="YjgF-like"/>
    <property type="match status" value="1"/>
</dbReference>
<keyword evidence="2" id="KW-0413">Isomerase</keyword>
<dbReference type="GO" id="GO:0009073">
    <property type="term" value="P:aromatic amino acid family biosynthetic process"/>
    <property type="evidence" value="ECO:0007669"/>
    <property type="project" value="UniProtKB-UniRule"/>
</dbReference>
<evidence type="ECO:0000256" key="2">
    <source>
        <dbReference type="PROSITE-ProRule" id="PRU00514"/>
    </source>
</evidence>
<dbReference type="InterPro" id="IPR035959">
    <property type="entry name" value="RutC-like_sf"/>
</dbReference>
<dbReference type="Proteomes" id="UP000011765">
    <property type="component" value="Chromosome"/>
</dbReference>
<dbReference type="Pfam" id="PF07736">
    <property type="entry name" value="CM_1"/>
    <property type="match status" value="1"/>
</dbReference>
<dbReference type="EC" id="5.4.99.5" evidence="1 2"/>
<dbReference type="PANTHER" id="PTHR21164">
    <property type="entry name" value="CHORISMATE MUTASE"/>
    <property type="match status" value="1"/>
</dbReference>
<keyword evidence="2" id="KW-0028">Amino-acid biosynthesis</keyword>
<dbReference type="PROSITE" id="PS51167">
    <property type="entry name" value="CHORISMATE_MUT_1"/>
    <property type="match status" value="1"/>
</dbReference>
<sequence>MEEHKENLRLLAIRGATTLLKDDPKELREKVIELVTKMVNENDVKEEDMVNFFISVTNDIHSEFAGKFVRETYPSTPVFGALETNVTNAPKMCIRVLLQCYSKKAKNQIRHIFLNEASKLRPDLIKE</sequence>
<keyword evidence="2" id="KW-0057">Aromatic amino acid biosynthesis</keyword>
<proteinExistence type="predicted"/>
<dbReference type="GO" id="GO:0004106">
    <property type="term" value="F:chorismate mutase activity"/>
    <property type="evidence" value="ECO:0007669"/>
    <property type="project" value="UniProtKB-UniRule"/>
</dbReference>
<dbReference type="Gene3D" id="3.30.1330.40">
    <property type="entry name" value="RutC-like"/>
    <property type="match status" value="1"/>
</dbReference>
<dbReference type="HOGENOM" id="CLU_133236_1_1_9"/>
<dbReference type="PANTHER" id="PTHR21164:SF0">
    <property type="entry name" value="CHORISMATE MUTASE AROH"/>
    <property type="match status" value="1"/>
</dbReference>
<dbReference type="OrthoDB" id="9802232at2"/>
<accession>M1E6Z4</accession>
<dbReference type="GO" id="GO:0046417">
    <property type="term" value="P:chorismate metabolic process"/>
    <property type="evidence" value="ECO:0007669"/>
    <property type="project" value="TreeGrafter"/>
</dbReference>
<evidence type="ECO:0000313" key="3">
    <source>
        <dbReference type="EMBL" id="AEE14250.1"/>
    </source>
</evidence>
<dbReference type="RefSeq" id="WP_013755977.1">
    <property type="nucleotide sequence ID" value="NC_015499.1"/>
</dbReference>
<name>M1E6Z4_9BACT</name>
<reference evidence="3 4" key="1">
    <citation type="submission" date="2011-04" db="EMBL/GenBank/DDBJ databases">
        <title>The complete genome of Thermodesulfobium narugense DSM 14796.</title>
        <authorList>
            <consortium name="US DOE Joint Genome Institute (JGI-PGF)"/>
            <person name="Lucas S."/>
            <person name="Han J."/>
            <person name="Lapidus A."/>
            <person name="Bruce D."/>
            <person name="Goodwin L."/>
            <person name="Pitluck S."/>
            <person name="Peters L."/>
            <person name="Kyrpides N."/>
            <person name="Mavromatis K."/>
            <person name="Pagani I."/>
            <person name="Ivanova N."/>
            <person name="Ovchinnikova G."/>
            <person name="Zhang X."/>
            <person name="Saunders L."/>
            <person name="Detter J.C."/>
            <person name="Tapia R."/>
            <person name="Han C."/>
            <person name="Land M."/>
            <person name="Hauser L."/>
            <person name="Markowitz V."/>
            <person name="Cheng J.-F."/>
            <person name="Hugenholtz P."/>
            <person name="Woyke T."/>
            <person name="Wu D."/>
            <person name="Spring S."/>
            <person name="Schroeder M."/>
            <person name="Brambilla E."/>
            <person name="Klenk H.-P."/>
            <person name="Eisen J.A."/>
        </authorList>
    </citation>
    <scope>NUCLEOTIDE SEQUENCE [LARGE SCALE GENOMIC DNA]</scope>
    <source>
        <strain evidence="3 4">DSM 14796</strain>
    </source>
</reference>
<gene>
    <name evidence="3" type="ORF">Thena_0613</name>
</gene>
<evidence type="ECO:0000256" key="1">
    <source>
        <dbReference type="NCBIfam" id="TIGR01796"/>
    </source>
</evidence>
<dbReference type="STRING" id="747365.Thena_0613"/>